<dbReference type="RefSeq" id="WP_000571228.1">
    <property type="nucleotide sequence ID" value="NZ_JAIWPB010000002.1"/>
</dbReference>
<dbReference type="InterPro" id="IPR015856">
    <property type="entry name" value="ABC_transpr_CbiO/EcfA_su"/>
</dbReference>
<comment type="caution">
    <text evidence="12">The sequence shown here is derived from an EMBL/GenBank/DDBJ whole genome shotgun (WGS) entry which is preliminary data.</text>
</comment>
<dbReference type="Pfam" id="PF00005">
    <property type="entry name" value="ABC_tran"/>
    <property type="match status" value="2"/>
</dbReference>
<keyword evidence="6" id="KW-0547">Nucleotide-binding</keyword>
<dbReference type="GO" id="GO:0016887">
    <property type="term" value="F:ATP hydrolysis activity"/>
    <property type="evidence" value="ECO:0007669"/>
    <property type="project" value="InterPro"/>
</dbReference>
<reference evidence="12 13" key="1">
    <citation type="journal article" date="2015" name="PLoS ONE">
        <title>Genomic analysis reveals the molecular basis for capsule loss in the group B streptococcus population.</title>
        <authorList>
            <consortium name="DEVANI Consortium"/>
            <person name="Rosini R."/>
            <person name="Campisi E."/>
            <person name="De Chiara M."/>
            <person name="Tettelin H."/>
            <person name="Rinaudo D."/>
            <person name="Toniolo C."/>
            <person name="Metruccio M."/>
            <person name="Guidotti S."/>
            <person name="Sorensen U.B."/>
            <person name="Kilian M."/>
            <person name="Ramirez M."/>
            <person name="Janulczyk R."/>
            <person name="Donati C."/>
            <person name="Grandi G."/>
            <person name="Margarit I."/>
        </authorList>
    </citation>
    <scope>NUCLEOTIDE SEQUENCE [LARGE SCALE GENOMIC DNA]</scope>
    <source>
        <strain evidence="12 13">DK-B-USS-215</strain>
    </source>
</reference>
<evidence type="ECO:0000313" key="13">
    <source>
        <dbReference type="Proteomes" id="UP000035346"/>
    </source>
</evidence>
<name>A0A837KZ32_STRAG</name>
<comment type="subcellular location">
    <subcellularLocation>
        <location evidence="1">Cell membrane</location>
        <topology evidence="1">Peripheral membrane protein</topology>
    </subcellularLocation>
</comment>
<dbReference type="SUPFAM" id="SSF52540">
    <property type="entry name" value="P-loop containing nucleoside triphosphate hydrolases"/>
    <property type="match status" value="2"/>
</dbReference>
<evidence type="ECO:0000256" key="2">
    <source>
        <dbReference type="ARBA" id="ARBA00005417"/>
    </source>
</evidence>
<dbReference type="PROSITE" id="PS50893">
    <property type="entry name" value="ABC_TRANSPORTER_2"/>
    <property type="match status" value="2"/>
</dbReference>
<dbReference type="GO" id="GO:0005524">
    <property type="term" value="F:ATP binding"/>
    <property type="evidence" value="ECO:0007669"/>
    <property type="project" value="UniProtKB-KW"/>
</dbReference>
<feature type="domain" description="ABC transporter" evidence="11">
    <location>
        <begin position="2"/>
        <end position="241"/>
    </location>
</feature>
<evidence type="ECO:0000256" key="4">
    <source>
        <dbReference type="ARBA" id="ARBA00022475"/>
    </source>
</evidence>
<evidence type="ECO:0000256" key="3">
    <source>
        <dbReference type="ARBA" id="ARBA00022448"/>
    </source>
</evidence>
<evidence type="ECO:0000256" key="1">
    <source>
        <dbReference type="ARBA" id="ARBA00004202"/>
    </source>
</evidence>
<dbReference type="InterPro" id="IPR003593">
    <property type="entry name" value="AAA+_ATPase"/>
</dbReference>
<evidence type="ECO:0000256" key="9">
    <source>
        <dbReference type="ARBA" id="ARBA00023136"/>
    </source>
</evidence>
<proteinExistence type="inferred from homology"/>
<evidence type="ECO:0000256" key="5">
    <source>
        <dbReference type="ARBA" id="ARBA00022737"/>
    </source>
</evidence>
<dbReference type="Gene3D" id="3.40.50.300">
    <property type="entry name" value="P-loop containing nucleotide triphosphate hydrolases"/>
    <property type="match status" value="2"/>
</dbReference>
<protein>
    <submittedName>
        <fullName evidence="12">ABC transporter ATP-binding protein</fullName>
    </submittedName>
</protein>
<evidence type="ECO:0000313" key="12">
    <source>
        <dbReference type="EMBL" id="KLL38242.1"/>
    </source>
</evidence>
<evidence type="ECO:0000256" key="10">
    <source>
        <dbReference type="ARBA" id="ARBA00025157"/>
    </source>
</evidence>
<accession>A0A837KZ32</accession>
<dbReference type="PANTHER" id="PTHR43553">
    <property type="entry name" value="HEAVY METAL TRANSPORTER"/>
    <property type="match status" value="1"/>
</dbReference>
<keyword evidence="5" id="KW-0677">Repeat</keyword>
<dbReference type="InterPro" id="IPR003439">
    <property type="entry name" value="ABC_transporter-like_ATP-bd"/>
</dbReference>
<evidence type="ECO:0000256" key="8">
    <source>
        <dbReference type="ARBA" id="ARBA00022967"/>
    </source>
</evidence>
<keyword evidence="7 12" id="KW-0067">ATP-binding</keyword>
<dbReference type="CDD" id="cd03225">
    <property type="entry name" value="ABC_cobalt_CbiO_domain1"/>
    <property type="match status" value="1"/>
</dbReference>
<organism evidence="12 13">
    <name type="scientific">Streptococcus agalactiae</name>
    <dbReference type="NCBI Taxonomy" id="1311"/>
    <lineage>
        <taxon>Bacteria</taxon>
        <taxon>Bacillati</taxon>
        <taxon>Bacillota</taxon>
        <taxon>Bacilli</taxon>
        <taxon>Lactobacillales</taxon>
        <taxon>Streptococcaceae</taxon>
        <taxon>Streptococcus</taxon>
    </lineage>
</organism>
<dbReference type="GO" id="GO:0043190">
    <property type="term" value="C:ATP-binding cassette (ABC) transporter complex"/>
    <property type="evidence" value="ECO:0007669"/>
    <property type="project" value="TreeGrafter"/>
</dbReference>
<keyword evidence="4" id="KW-1003">Cell membrane</keyword>
<keyword evidence="3" id="KW-0813">Transport</keyword>
<gene>
    <name evidence="12" type="ORF">WA04_06555</name>
</gene>
<comment type="function">
    <text evidence="10">Probably part of an ABC transporter complex. Responsible for energy coupling to the transport system.</text>
</comment>
<dbReference type="SMART" id="SM00382">
    <property type="entry name" value="AAA"/>
    <property type="match status" value="2"/>
</dbReference>
<dbReference type="PANTHER" id="PTHR43553:SF23">
    <property type="entry name" value="ABC TRANSPORTER ATP-BINDING COMPONENT"/>
    <property type="match status" value="1"/>
</dbReference>
<keyword evidence="9" id="KW-0472">Membrane</keyword>
<dbReference type="PROSITE" id="PS00211">
    <property type="entry name" value="ABC_TRANSPORTER_1"/>
    <property type="match status" value="2"/>
</dbReference>
<evidence type="ECO:0000256" key="7">
    <source>
        <dbReference type="ARBA" id="ARBA00022840"/>
    </source>
</evidence>
<dbReference type="InterPro" id="IPR017871">
    <property type="entry name" value="ABC_transporter-like_CS"/>
</dbReference>
<dbReference type="InterPro" id="IPR050095">
    <property type="entry name" value="ECF_ABC_transporter_ATP-bd"/>
</dbReference>
<dbReference type="Proteomes" id="UP000035346">
    <property type="component" value="Unassembled WGS sequence"/>
</dbReference>
<dbReference type="InterPro" id="IPR027417">
    <property type="entry name" value="P-loop_NTPase"/>
</dbReference>
<evidence type="ECO:0000259" key="11">
    <source>
        <dbReference type="PROSITE" id="PS50893"/>
    </source>
</evidence>
<evidence type="ECO:0000256" key="6">
    <source>
        <dbReference type="ARBA" id="ARBA00022741"/>
    </source>
</evidence>
<dbReference type="AlphaFoldDB" id="A0A837KZ32"/>
<keyword evidence="8" id="KW-1278">Translocase</keyword>
<feature type="domain" description="ABC transporter" evidence="11">
    <location>
        <begin position="262"/>
        <end position="458"/>
    </location>
</feature>
<comment type="similarity">
    <text evidence="2">Belongs to the ABC transporter superfamily.</text>
</comment>
<dbReference type="GO" id="GO:0042626">
    <property type="term" value="F:ATPase-coupled transmembrane transporter activity"/>
    <property type="evidence" value="ECO:0007669"/>
    <property type="project" value="TreeGrafter"/>
</dbReference>
<sequence>MIELKGVNFKYKNTKNSCLDNIDLEIKKGEFVLISGASGSGKTSITRVINKLIPYYYEGELEGTVRINNDLVSSYQMFELSEIVGSVFQNPRTQFFNVDTNSEIVFGLENQGVSRDILKKRLKETCETLDINKLQNRNIFHLSGGEKQKIAFASVYAMNPDIYLLDEPSSNLDIPTIEVLKRHLSVLKNSGKTVIISEHRIYYLMDLVDKVIYMKNGQIQKSYSKEDFLNLSEDEIKAMALRCRKKTKLNIEMSNNEKHPYLQVSDFSIYRKDNCIINNMNFSANKGDIVAVIGSNGVGKTTFLRTLCGLHDNYKGDVLLNSKKTDAKKRRQKNYMVMQDVNYQLFAESVFAECKLGIENVSDDLIEEILNEFDLSDYKNNHPNTLSGGQKQRLAIAVGLICKKEIFVLDEPTSGLDYTNMVKTVELLKRYSKDKIIFIATHDTEFANLICNRVLDLEK</sequence>
<dbReference type="EMBL" id="LBKL01000071">
    <property type="protein sequence ID" value="KLL38242.1"/>
    <property type="molecule type" value="Genomic_DNA"/>
</dbReference>